<gene>
    <name evidence="1" type="ordered locus">blr7262</name>
</gene>
<reference evidence="2" key="1">
    <citation type="journal article" date="2002" name="DNA Res.">
        <title>Complete genomic sequence of nitrogen-fixing symbiotic bacterium Bradyrhizobium japonicum USDA110.</title>
        <authorList>
            <person name="Kaneko T."/>
            <person name="Nakamura Y."/>
            <person name="Sato S."/>
            <person name="Minamisawa K."/>
            <person name="Uchiumi T."/>
            <person name="Sasamoto S."/>
            <person name="Watanabe A."/>
            <person name="Idesawa K."/>
            <person name="Iriguchi M."/>
            <person name="Kawashima K."/>
            <person name="Kohara M."/>
            <person name="Matsumoto M."/>
            <person name="Shimpo S."/>
            <person name="Tsuruoka H."/>
            <person name="Wada T."/>
            <person name="Yamada M."/>
            <person name="Tabata S."/>
        </authorList>
    </citation>
    <scope>NUCLEOTIDE SEQUENCE [LARGE SCALE GENOMIC DNA]</scope>
    <source>
        <strain evidence="2">JCM 10833 / BCRC 13528 / IAM 13628 / NBRC 14792 / USDA 110</strain>
    </source>
</reference>
<dbReference type="InterPro" id="IPR044855">
    <property type="entry name" value="CoA-Trfase_III_dom3_sf"/>
</dbReference>
<dbReference type="HOGENOM" id="CLU_033975_2_1_5"/>
<dbReference type="SUPFAM" id="SSF89796">
    <property type="entry name" value="CoA-transferase family III (CaiB/BaiF)"/>
    <property type="match status" value="1"/>
</dbReference>
<sequence>MLRCWLGRSESRKERCIPPEHRSNAAMIWPAPIPARGKQQERGSNAAMDKGIFAGLKVLDCASFIAAPAAATVLSDFGADVIKIEPPGAGDPYRNLPNLPGYPTGEHNFAWLLEARNKKSLALDLSKPEAQAVLYKLVEETDVFITNMPPPVRTKLGITYDHLAHLNDRLIYASFTGYGEKGEEANKPGFDSNAYWARSGLMDLVRADTDTTPARSVAGMGDHPCAMALYGAIVTALYQREKTGKGSHVASNLMANGVWAASVLAQAKLCGAKFGERRPRERALNAVANHYQCKDGRWLILSLLSEEKQFPTLAKCLGREDLITDPRFATKPDRHARSVELIKIFDETFATKDLAEWRKILDGNGLVFGIVGILDDIPNDKQMLDNEVLVPFENDTMLTISSPIWVDGTKKVQPRKPPGVGEHSDEILRGAGYDEAAIKQLRSNGAVG</sequence>
<dbReference type="Proteomes" id="UP000002526">
    <property type="component" value="Chromosome"/>
</dbReference>
<proteinExistence type="predicted"/>
<dbReference type="PANTHER" id="PTHR48228">
    <property type="entry name" value="SUCCINYL-COA--D-CITRAMALATE COA-TRANSFERASE"/>
    <property type="match status" value="1"/>
</dbReference>
<name>Q89E25_BRADU</name>
<dbReference type="PATRIC" id="fig|224911.5.peg.7456"/>
<dbReference type="PhylomeDB" id="Q89E25"/>
<dbReference type="EMBL" id="BA000040">
    <property type="protein sequence ID" value="BAC52527.1"/>
    <property type="molecule type" value="Genomic_DNA"/>
</dbReference>
<dbReference type="InterPro" id="IPR050509">
    <property type="entry name" value="CoA-transferase_III"/>
</dbReference>
<dbReference type="Pfam" id="PF02515">
    <property type="entry name" value="CoA_transf_3"/>
    <property type="match status" value="1"/>
</dbReference>
<dbReference type="InterPro" id="IPR003673">
    <property type="entry name" value="CoA-Trfase_fam_III"/>
</dbReference>
<evidence type="ECO:0000313" key="2">
    <source>
        <dbReference type="Proteomes" id="UP000002526"/>
    </source>
</evidence>
<dbReference type="Gene3D" id="3.40.50.10540">
    <property type="entry name" value="Crotonobetainyl-coa:carnitine coa-transferase, domain 1"/>
    <property type="match status" value="1"/>
</dbReference>
<dbReference type="InterPro" id="IPR023606">
    <property type="entry name" value="CoA-Trfase_III_dom_1_sf"/>
</dbReference>
<keyword evidence="2" id="KW-1185">Reference proteome</keyword>
<dbReference type="KEGG" id="bja:blr7262"/>
<dbReference type="InParanoid" id="Q89E25"/>
<dbReference type="AlphaFoldDB" id="Q89E25"/>
<dbReference type="Gene3D" id="3.30.1540.10">
    <property type="entry name" value="formyl-coa transferase, domain 3"/>
    <property type="match status" value="1"/>
</dbReference>
<dbReference type="eggNOG" id="COG1804">
    <property type="taxonomic scope" value="Bacteria"/>
</dbReference>
<organism evidence="1 2">
    <name type="scientific">Bradyrhizobium diazoefficiens (strain JCM 10833 / BCRC 13528 / IAM 13628 / NBRC 14792 / USDA 110)</name>
    <dbReference type="NCBI Taxonomy" id="224911"/>
    <lineage>
        <taxon>Bacteria</taxon>
        <taxon>Pseudomonadati</taxon>
        <taxon>Pseudomonadota</taxon>
        <taxon>Alphaproteobacteria</taxon>
        <taxon>Hyphomicrobiales</taxon>
        <taxon>Nitrobacteraceae</taxon>
        <taxon>Bradyrhizobium</taxon>
    </lineage>
</organism>
<protein>
    <submittedName>
        <fullName evidence="1">Blr7262 protein</fullName>
    </submittedName>
</protein>
<accession>Q89E25</accession>
<evidence type="ECO:0000313" key="1">
    <source>
        <dbReference type="EMBL" id="BAC52527.1"/>
    </source>
</evidence>
<dbReference type="GO" id="GO:0003824">
    <property type="term" value="F:catalytic activity"/>
    <property type="evidence" value="ECO:0007669"/>
    <property type="project" value="InterPro"/>
</dbReference>
<dbReference type="OrthoDB" id="7208981at2"/>
<dbReference type="PANTHER" id="PTHR48228:SF2">
    <property type="entry name" value="E-CINNAMOYL-COA:R-PHENYLLACTATE COA TRANSFERASE LARGE SUBUNIT"/>
    <property type="match status" value="1"/>
</dbReference>
<dbReference type="EnsemblBacteria" id="BAC52527">
    <property type="protein sequence ID" value="BAC52527"/>
    <property type="gene ID" value="BAC52527"/>
</dbReference>